<evidence type="ECO:0000313" key="1">
    <source>
        <dbReference type="EMBL" id="RYO95469.1"/>
    </source>
</evidence>
<dbReference type="Proteomes" id="UP000294003">
    <property type="component" value="Unassembled WGS sequence"/>
</dbReference>
<reference evidence="1 2" key="1">
    <citation type="submission" date="2018-06" db="EMBL/GenBank/DDBJ databases">
        <title>Complete Genomes of Monosporascus.</title>
        <authorList>
            <person name="Robinson A.J."/>
            <person name="Natvig D.O."/>
        </authorList>
    </citation>
    <scope>NUCLEOTIDE SEQUENCE [LARGE SCALE GENOMIC DNA]</scope>
    <source>
        <strain evidence="1 2">CBS 609.92</strain>
    </source>
</reference>
<organism evidence="1 2">
    <name type="scientific">Monosporascus cannonballus</name>
    <dbReference type="NCBI Taxonomy" id="155416"/>
    <lineage>
        <taxon>Eukaryota</taxon>
        <taxon>Fungi</taxon>
        <taxon>Dikarya</taxon>
        <taxon>Ascomycota</taxon>
        <taxon>Pezizomycotina</taxon>
        <taxon>Sordariomycetes</taxon>
        <taxon>Xylariomycetidae</taxon>
        <taxon>Xylariales</taxon>
        <taxon>Xylariales incertae sedis</taxon>
        <taxon>Monosporascus</taxon>
    </lineage>
</organism>
<gene>
    <name evidence="1" type="ORF">DL762_000031</name>
</gene>
<accession>A0ABY0HKA2</accession>
<evidence type="ECO:0000313" key="2">
    <source>
        <dbReference type="Proteomes" id="UP000294003"/>
    </source>
</evidence>
<protein>
    <submittedName>
        <fullName evidence="1">Uncharacterized protein</fullName>
    </submittedName>
</protein>
<name>A0ABY0HKA2_9PEZI</name>
<dbReference type="EMBL" id="QJNS01000001">
    <property type="protein sequence ID" value="RYO95469.1"/>
    <property type="molecule type" value="Genomic_DNA"/>
</dbReference>
<proteinExistence type="predicted"/>
<comment type="caution">
    <text evidence="1">The sequence shown here is derived from an EMBL/GenBank/DDBJ whole genome shotgun (WGS) entry which is preliminary data.</text>
</comment>
<keyword evidence="2" id="KW-1185">Reference proteome</keyword>
<sequence>MSTEVAYLAQDHSSQAHYSHAPPCIIDNTISSIQVIYDQLNDTKHVIVCVDPVDLDNIWEILWALVRAPSARIHITLSPRVLDLCYGTRTRA</sequence>